<feature type="transmembrane region" description="Helical" evidence="8">
    <location>
        <begin position="73"/>
        <end position="93"/>
    </location>
</feature>
<evidence type="ECO:0000256" key="5">
    <source>
        <dbReference type="ARBA" id="ARBA00022989"/>
    </source>
</evidence>
<dbReference type="InterPro" id="IPR005828">
    <property type="entry name" value="MFS_sugar_transport-like"/>
</dbReference>
<dbReference type="InterPro" id="IPR020846">
    <property type="entry name" value="MFS_dom"/>
</dbReference>
<dbReference type="PROSITE" id="PS50850">
    <property type="entry name" value="MFS"/>
    <property type="match status" value="1"/>
</dbReference>
<dbReference type="GO" id="GO:0015149">
    <property type="term" value="F:hexose transmembrane transporter activity"/>
    <property type="evidence" value="ECO:0007669"/>
    <property type="project" value="TreeGrafter"/>
</dbReference>
<feature type="domain" description="Major facilitator superfamily (MFS) profile" evidence="9">
    <location>
        <begin position="20"/>
        <end position="488"/>
    </location>
</feature>
<feature type="transmembrane region" description="Helical" evidence="8">
    <location>
        <begin position="163"/>
        <end position="184"/>
    </location>
</feature>
<comment type="similarity">
    <text evidence="2 7">Belongs to the major facilitator superfamily. Sugar transporter (TC 2.A.1.1) family.</text>
</comment>
<feature type="transmembrane region" description="Helical" evidence="8">
    <location>
        <begin position="12"/>
        <end position="33"/>
    </location>
</feature>
<feature type="transmembrane region" description="Helical" evidence="8">
    <location>
        <begin position="432"/>
        <end position="451"/>
    </location>
</feature>
<dbReference type="PANTHER" id="PTHR23503:SF8">
    <property type="entry name" value="FACILITATED GLUCOSE TRANSPORTER PROTEIN 1"/>
    <property type="match status" value="1"/>
</dbReference>
<evidence type="ECO:0000256" key="7">
    <source>
        <dbReference type="RuleBase" id="RU003346"/>
    </source>
</evidence>
<dbReference type="EMBL" id="MU251643">
    <property type="protein sequence ID" value="KAG9230803.1"/>
    <property type="molecule type" value="Genomic_DNA"/>
</dbReference>
<proteinExistence type="inferred from homology"/>
<dbReference type="OrthoDB" id="4540492at2759"/>
<dbReference type="Pfam" id="PF00083">
    <property type="entry name" value="Sugar_tr"/>
    <property type="match status" value="1"/>
</dbReference>
<dbReference type="GO" id="GO:0016020">
    <property type="term" value="C:membrane"/>
    <property type="evidence" value="ECO:0007669"/>
    <property type="project" value="UniProtKB-SubCell"/>
</dbReference>
<dbReference type="InterPro" id="IPR045263">
    <property type="entry name" value="GLUT"/>
</dbReference>
<dbReference type="AlphaFoldDB" id="A0A9P8C1T9"/>
<dbReference type="NCBIfam" id="TIGR00879">
    <property type="entry name" value="SP"/>
    <property type="match status" value="1"/>
</dbReference>
<feature type="transmembrane region" description="Helical" evidence="8">
    <location>
        <begin position="131"/>
        <end position="151"/>
    </location>
</feature>
<dbReference type="PANTHER" id="PTHR23503">
    <property type="entry name" value="SOLUTE CARRIER FAMILY 2"/>
    <property type="match status" value="1"/>
</dbReference>
<dbReference type="SUPFAM" id="SSF103473">
    <property type="entry name" value="MFS general substrate transporter"/>
    <property type="match status" value="1"/>
</dbReference>
<evidence type="ECO:0000313" key="11">
    <source>
        <dbReference type="Proteomes" id="UP000824998"/>
    </source>
</evidence>
<dbReference type="InterPro" id="IPR003663">
    <property type="entry name" value="Sugar/inositol_transpt"/>
</dbReference>
<reference evidence="10" key="1">
    <citation type="journal article" date="2021" name="IMA Fungus">
        <title>Genomic characterization of three marine fungi, including Emericellopsis atlantica sp. nov. with signatures of a generalist lifestyle and marine biomass degradation.</title>
        <authorList>
            <person name="Hagestad O.C."/>
            <person name="Hou L."/>
            <person name="Andersen J.H."/>
            <person name="Hansen E.H."/>
            <person name="Altermark B."/>
            <person name="Li C."/>
            <person name="Kuhnert E."/>
            <person name="Cox R.J."/>
            <person name="Crous P.W."/>
            <person name="Spatafora J.W."/>
            <person name="Lail K."/>
            <person name="Amirebrahimi M."/>
            <person name="Lipzen A."/>
            <person name="Pangilinan J."/>
            <person name="Andreopoulos W."/>
            <person name="Hayes R.D."/>
            <person name="Ng V."/>
            <person name="Grigoriev I.V."/>
            <person name="Jackson S.A."/>
            <person name="Sutton T.D.S."/>
            <person name="Dobson A.D.W."/>
            <person name="Rama T."/>
        </authorList>
    </citation>
    <scope>NUCLEOTIDE SEQUENCE</scope>
    <source>
        <strain evidence="10">TRa018bII</strain>
    </source>
</reference>
<evidence type="ECO:0000256" key="4">
    <source>
        <dbReference type="ARBA" id="ARBA00022692"/>
    </source>
</evidence>
<evidence type="ECO:0000256" key="3">
    <source>
        <dbReference type="ARBA" id="ARBA00022448"/>
    </source>
</evidence>
<feature type="transmembrane region" description="Helical" evidence="8">
    <location>
        <begin position="463"/>
        <end position="484"/>
    </location>
</feature>
<dbReference type="PROSITE" id="PS00217">
    <property type="entry name" value="SUGAR_TRANSPORT_2"/>
    <property type="match status" value="1"/>
</dbReference>
<feature type="transmembrane region" description="Helical" evidence="8">
    <location>
        <begin position="100"/>
        <end position="119"/>
    </location>
</feature>
<sequence length="504" mass="53614">MASSGARQCIRDVTAYLIFLILISTLGPLQFGFHLSELNTPQDVMTCAAQSVAEKVGSGPDTNLPQCIPMNEAQFAALSAMYVLGGFVGALFAGPTSTGYGRLLAMRVTSVFFIVGSSLETLAGTVPIMSFGRFLSGIGAGASTVIVPIYISEIAPPKERGLFGSMTQVTINIGILITQGLGFFLSKGSLWRIILAVGAGLGLLQGIGLVFVPESPAWLAAHKKPELAVKILQRIRGDVNSISEEIEAWDVPKSPSEEEAALLQEPEAPTRRDSTISKASSSKSVAHIGFFAIIRDPLYRPAIIAVIGIMFAQQFCGINSVMMYSVSLLKGVVSMSSAALTIMISVINLITTIACAPLADKIGRKACLLLSISGMGTSSLLLALSLRLEIKALSAISVLLFVAFFATGLGPVPFMMASELVGQEAVGATQSWALAGNYVATFIVAQFFPILNTWLNNRFGGKGWVYFGFTALAALSFAFVGVFVPETKWRKDADEVWGRSRRVD</sequence>
<dbReference type="Gene3D" id="1.20.1250.20">
    <property type="entry name" value="MFS general substrate transporter like domains"/>
    <property type="match status" value="1"/>
</dbReference>
<keyword evidence="11" id="KW-1185">Reference proteome</keyword>
<feature type="transmembrane region" description="Helical" evidence="8">
    <location>
        <begin position="302"/>
        <end position="326"/>
    </location>
</feature>
<evidence type="ECO:0000259" key="9">
    <source>
        <dbReference type="PROSITE" id="PS50850"/>
    </source>
</evidence>
<dbReference type="InterPro" id="IPR005829">
    <property type="entry name" value="Sugar_transporter_CS"/>
</dbReference>
<evidence type="ECO:0000256" key="6">
    <source>
        <dbReference type="ARBA" id="ARBA00023136"/>
    </source>
</evidence>
<feature type="transmembrane region" description="Helical" evidence="8">
    <location>
        <begin position="366"/>
        <end position="386"/>
    </location>
</feature>
<gene>
    <name evidence="10" type="ORF">BJ875DRAFT_139960</name>
</gene>
<keyword evidence="4 8" id="KW-0812">Transmembrane</keyword>
<comment type="subcellular location">
    <subcellularLocation>
        <location evidence="1">Membrane</location>
        <topology evidence="1">Multi-pass membrane protein</topology>
    </subcellularLocation>
</comment>
<evidence type="ECO:0000313" key="10">
    <source>
        <dbReference type="EMBL" id="KAG9230803.1"/>
    </source>
</evidence>
<feature type="transmembrane region" description="Helical" evidence="8">
    <location>
        <begin position="392"/>
        <end position="412"/>
    </location>
</feature>
<keyword evidence="3 7" id="KW-0813">Transport</keyword>
<keyword evidence="5 8" id="KW-1133">Transmembrane helix</keyword>
<organism evidence="10 11">
    <name type="scientific">Amylocarpus encephaloides</name>
    <dbReference type="NCBI Taxonomy" id="45428"/>
    <lineage>
        <taxon>Eukaryota</taxon>
        <taxon>Fungi</taxon>
        <taxon>Dikarya</taxon>
        <taxon>Ascomycota</taxon>
        <taxon>Pezizomycotina</taxon>
        <taxon>Leotiomycetes</taxon>
        <taxon>Helotiales</taxon>
        <taxon>Helotiales incertae sedis</taxon>
        <taxon>Amylocarpus</taxon>
    </lineage>
</organism>
<dbReference type="Proteomes" id="UP000824998">
    <property type="component" value="Unassembled WGS sequence"/>
</dbReference>
<name>A0A9P8C1T9_9HELO</name>
<keyword evidence="6 8" id="KW-0472">Membrane</keyword>
<evidence type="ECO:0000256" key="8">
    <source>
        <dbReference type="SAM" id="Phobius"/>
    </source>
</evidence>
<evidence type="ECO:0000256" key="2">
    <source>
        <dbReference type="ARBA" id="ARBA00010992"/>
    </source>
</evidence>
<comment type="caution">
    <text evidence="10">The sequence shown here is derived from an EMBL/GenBank/DDBJ whole genome shotgun (WGS) entry which is preliminary data.</text>
</comment>
<dbReference type="PRINTS" id="PR00171">
    <property type="entry name" value="SUGRTRNSPORT"/>
</dbReference>
<feature type="transmembrane region" description="Helical" evidence="8">
    <location>
        <begin position="338"/>
        <end position="359"/>
    </location>
</feature>
<accession>A0A9P8C1T9</accession>
<feature type="transmembrane region" description="Helical" evidence="8">
    <location>
        <begin position="190"/>
        <end position="212"/>
    </location>
</feature>
<dbReference type="InterPro" id="IPR036259">
    <property type="entry name" value="MFS_trans_sf"/>
</dbReference>
<evidence type="ECO:0000256" key="1">
    <source>
        <dbReference type="ARBA" id="ARBA00004141"/>
    </source>
</evidence>
<protein>
    <submittedName>
        <fullName evidence="10">General substrate transporter</fullName>
    </submittedName>
</protein>